<feature type="transmembrane region" description="Helical" evidence="1">
    <location>
        <begin position="116"/>
        <end position="134"/>
    </location>
</feature>
<sequence length="195" mass="23220">MKDILFLNPIYNGGILFCEENIIFGFALVSLFAGIMTCYKGVESFRSCFSILLFCQFGFWTIHFLPRIFVDADRAQFWELILCFTLYFTLLWLLMKFSRWITSGVAKLFHRNKTRFAAHVRIIIMTLFGVYIVLYCGNRIRFLNTASDFLVGTFLFISGIAYQNWRLNQRPIFYPTYPDLLRMKRREFYEKEEKA</sequence>
<evidence type="ECO:0000313" key="3">
    <source>
        <dbReference type="Proteomes" id="UP000186341"/>
    </source>
</evidence>
<gene>
    <name evidence="2" type="ORF">BO222_02580</name>
</gene>
<reference evidence="2 3" key="1">
    <citation type="submission" date="2016-11" db="EMBL/GenBank/DDBJ databases">
        <title>Description of two novel members of the family Erysipelotrichaceae: Ileibacterium lipovorans gen. nov., sp. nov. and Dubosiella newyorkensis, gen. nov., sp. nov.</title>
        <authorList>
            <person name="Cox L.M."/>
            <person name="Sohn J."/>
            <person name="Tyrrell K.L."/>
            <person name="Citron D.M."/>
            <person name="Lawson P.A."/>
            <person name="Patel N.B."/>
            <person name="Iizumi T."/>
            <person name="Perez-Perez G.I."/>
            <person name="Goldstein E.J."/>
            <person name="Blaser M.J."/>
        </authorList>
    </citation>
    <scope>NUCLEOTIDE SEQUENCE [LARGE SCALE GENOMIC DNA]</scope>
    <source>
        <strain evidence="2 3">NYU-BL-A3</strain>
    </source>
</reference>
<dbReference type="AlphaFoldDB" id="A0A1U7NI28"/>
<protein>
    <submittedName>
        <fullName evidence="2">Uncharacterized protein</fullName>
    </submittedName>
</protein>
<feature type="transmembrane region" description="Helical" evidence="1">
    <location>
        <begin position="22"/>
        <end position="39"/>
    </location>
</feature>
<comment type="caution">
    <text evidence="2">The sequence shown here is derived from an EMBL/GenBank/DDBJ whole genome shotgun (WGS) entry which is preliminary data.</text>
</comment>
<dbReference type="EMBL" id="MPJW01000073">
    <property type="protein sequence ID" value="OLU41834.1"/>
    <property type="molecule type" value="Genomic_DNA"/>
</dbReference>
<keyword evidence="1" id="KW-0472">Membrane</keyword>
<accession>A0A1U7NI28</accession>
<dbReference type="OrthoDB" id="9999951at2"/>
<proteinExistence type="predicted"/>
<name>A0A1U7NI28_9FIRM</name>
<feature type="transmembrane region" description="Helical" evidence="1">
    <location>
        <begin position="140"/>
        <end position="162"/>
    </location>
</feature>
<evidence type="ECO:0000313" key="2">
    <source>
        <dbReference type="EMBL" id="OLU41834.1"/>
    </source>
</evidence>
<feature type="transmembrane region" description="Helical" evidence="1">
    <location>
        <begin position="75"/>
        <end position="95"/>
    </location>
</feature>
<keyword evidence="1" id="KW-0812">Transmembrane</keyword>
<keyword evidence="1" id="KW-1133">Transmembrane helix</keyword>
<feature type="transmembrane region" description="Helical" evidence="1">
    <location>
        <begin position="51"/>
        <end position="69"/>
    </location>
</feature>
<keyword evidence="3" id="KW-1185">Reference proteome</keyword>
<dbReference type="Proteomes" id="UP000186341">
    <property type="component" value="Unassembled WGS sequence"/>
</dbReference>
<dbReference type="GeneID" id="82202121"/>
<evidence type="ECO:0000256" key="1">
    <source>
        <dbReference type="SAM" id="Phobius"/>
    </source>
</evidence>
<organism evidence="2 3">
    <name type="scientific">Ileibacterium valens</name>
    <dbReference type="NCBI Taxonomy" id="1862668"/>
    <lineage>
        <taxon>Bacteria</taxon>
        <taxon>Bacillati</taxon>
        <taxon>Bacillota</taxon>
        <taxon>Erysipelotrichia</taxon>
        <taxon>Erysipelotrichales</taxon>
        <taxon>Erysipelotrichaceae</taxon>
        <taxon>Ileibacterium</taxon>
    </lineage>
</organism>
<dbReference type="RefSeq" id="WP_075818128.1">
    <property type="nucleotide sequence ID" value="NZ_CAPNHH010000129.1"/>
</dbReference>